<dbReference type="SUPFAM" id="SSF56935">
    <property type="entry name" value="Porins"/>
    <property type="match status" value="1"/>
</dbReference>
<keyword evidence="10" id="KW-1133">Transmembrane helix</keyword>
<sequence>MMDKSYTSSHLCGYVGPVGPSQPQSLRRNTLFGFLTMLVMLLLSNSTAWAQGRTVTGTVTDPAGSKLPGVSVQIKGTQRGTNTDAEGKYNLTNVPDNATLVLSFIGYTSQEVAVGNRSTVDVKLADDTKALEEVVVVGYGTAKRKDLTGSVVQVTAKDFNAGVNPNPLQAIQGKVAGLVITSPSGDPNQQPTVRLRGYTSLAGGSDPLYVVDGMIGVPISTISPQDIESMDVLKDASAAAIYGSRAANGVILVTTKRGKSGKTTVSFNNYVGIATISKRFDMLDAQGYRDAVTAIKGASALTDLQRFPAGNYNTDWVKEITRTAVTNNHDLAIAGGSPNFSYRGSLNYINQQGIVKRSGFDRITGRINLDQKAFDNRLNVQYNLSYAETNKDFPDNSNTGAPSVGGFLNRATTFLPTLPVRNADGSYYEVGGSFDLFNPVAALENSVNTAVQRYLQGGITLRYEILDGLTLGVSGQLQRDNTTSNFYTNPTIKAFAANNGRAGRNYTESNTRLLETTATYTKGFGAQNSNFSVLGGYSFQQFDNDGFGAANSGFLTSNINYDNLGLGSGTLVLPGNGYATSYRNQSKLISFFGRATVNLNDRYNITATVRRDGSSKFGANNKWGIFPSVGAGWTITNESFFPKSNTLNFLKLRVGYGQTGNSEGIAAYNSIQLYGQKGTYYDGSLGDFLPGYGITQNANPNLKWEVLTSSNIGLDFQLFGGRFAGTLEYYNKLTKDMLYPYSVPADGITYFANTILANVGSMRNAGVEFSFGGDIIQKGDFSWNSKLVAAYNKNTIVNLKSDQFDSGTVRFNAFGGRGLSDVFASYITVGQPLGEFNNVPTFVGYNADGLPLLKAGSGDTPVTDVSKADAAAAIAAGSPLKQGNPQPFLTGAFINTFRYKGFDLYFQLRGTFGNSILNNVRSNLMLPGSILETNMLKEVTTLPKGYGVNVLSTNWIESGTFVRFDNWQIGYNVPLPASKYITNARIYLGGNNLFVITKYKGIDPELQVKADLQTSGGVLQQAPNSVGLDNSGIYPKTRQFQLGVNLTF</sequence>
<dbReference type="NCBIfam" id="TIGR04057">
    <property type="entry name" value="SusC_RagA_signa"/>
    <property type="match status" value="1"/>
</dbReference>
<dbReference type="Proteomes" id="UP000501802">
    <property type="component" value="Chromosome"/>
</dbReference>
<keyword evidence="4 8" id="KW-0812">Transmembrane</keyword>
<dbReference type="InterPro" id="IPR037066">
    <property type="entry name" value="Plug_dom_sf"/>
</dbReference>
<comment type="similarity">
    <text evidence="8 9">Belongs to the TonB-dependent receptor family.</text>
</comment>
<evidence type="ECO:0000256" key="4">
    <source>
        <dbReference type="ARBA" id="ARBA00022692"/>
    </source>
</evidence>
<dbReference type="Gene3D" id="2.60.40.1120">
    <property type="entry name" value="Carboxypeptidase-like, regulatory domain"/>
    <property type="match status" value="1"/>
</dbReference>
<dbReference type="InterPro" id="IPR023996">
    <property type="entry name" value="TonB-dep_OMP_SusC/RagA"/>
</dbReference>
<organism evidence="13 14">
    <name type="scientific">Spirosoma aureum</name>
    <dbReference type="NCBI Taxonomy" id="2692134"/>
    <lineage>
        <taxon>Bacteria</taxon>
        <taxon>Pseudomonadati</taxon>
        <taxon>Bacteroidota</taxon>
        <taxon>Cytophagia</taxon>
        <taxon>Cytophagales</taxon>
        <taxon>Cytophagaceae</taxon>
        <taxon>Spirosoma</taxon>
    </lineage>
</organism>
<dbReference type="RefSeq" id="WP_167218463.1">
    <property type="nucleotide sequence ID" value="NZ_CP050063.1"/>
</dbReference>
<dbReference type="InterPro" id="IPR000531">
    <property type="entry name" value="Beta-barrel_TonB"/>
</dbReference>
<dbReference type="Gene3D" id="2.170.130.10">
    <property type="entry name" value="TonB-dependent receptor, plug domain"/>
    <property type="match status" value="1"/>
</dbReference>
<evidence type="ECO:0000313" key="14">
    <source>
        <dbReference type="Proteomes" id="UP000501802"/>
    </source>
</evidence>
<reference evidence="13 14" key="1">
    <citation type="submission" date="2020-03" db="EMBL/GenBank/DDBJ databases">
        <authorList>
            <person name="Kim M.K."/>
        </authorList>
    </citation>
    <scope>NUCLEOTIDE SEQUENCE [LARGE SCALE GENOMIC DNA]</scope>
    <source>
        <strain evidence="13 14">BT328</strain>
    </source>
</reference>
<evidence type="ECO:0000256" key="8">
    <source>
        <dbReference type="PROSITE-ProRule" id="PRU01360"/>
    </source>
</evidence>
<protein>
    <submittedName>
        <fullName evidence="13">TonB-dependent receptor</fullName>
    </submittedName>
</protein>
<evidence type="ECO:0000256" key="9">
    <source>
        <dbReference type="RuleBase" id="RU003357"/>
    </source>
</evidence>
<dbReference type="SUPFAM" id="SSF49464">
    <property type="entry name" value="Carboxypeptidase regulatory domain-like"/>
    <property type="match status" value="1"/>
</dbReference>
<evidence type="ECO:0000313" key="13">
    <source>
        <dbReference type="EMBL" id="QIP17530.1"/>
    </source>
</evidence>
<evidence type="ECO:0000256" key="6">
    <source>
        <dbReference type="ARBA" id="ARBA00023136"/>
    </source>
</evidence>
<dbReference type="InterPro" id="IPR023997">
    <property type="entry name" value="TonB-dep_OMP_SusC/RagA_CS"/>
</dbReference>
<dbReference type="InterPro" id="IPR036942">
    <property type="entry name" value="Beta-barrel_TonB_sf"/>
</dbReference>
<evidence type="ECO:0000259" key="12">
    <source>
        <dbReference type="Pfam" id="PF07715"/>
    </source>
</evidence>
<proteinExistence type="inferred from homology"/>
<keyword evidence="13" id="KW-0675">Receptor</keyword>
<evidence type="ECO:0000256" key="3">
    <source>
        <dbReference type="ARBA" id="ARBA00022452"/>
    </source>
</evidence>
<evidence type="ECO:0000259" key="11">
    <source>
        <dbReference type="Pfam" id="PF00593"/>
    </source>
</evidence>
<accession>A0A6G9AYN5</accession>
<feature type="domain" description="TonB-dependent receptor plug" evidence="12">
    <location>
        <begin position="144"/>
        <end position="250"/>
    </location>
</feature>
<dbReference type="KEGG" id="spib:G8759_35260"/>
<dbReference type="Pfam" id="PF00593">
    <property type="entry name" value="TonB_dep_Rec_b-barrel"/>
    <property type="match status" value="1"/>
</dbReference>
<evidence type="ECO:0000256" key="1">
    <source>
        <dbReference type="ARBA" id="ARBA00004571"/>
    </source>
</evidence>
<keyword evidence="6 8" id="KW-0472">Membrane</keyword>
<dbReference type="InterPro" id="IPR039426">
    <property type="entry name" value="TonB-dep_rcpt-like"/>
</dbReference>
<keyword evidence="7 8" id="KW-0998">Cell outer membrane</keyword>
<evidence type="ECO:0000256" key="5">
    <source>
        <dbReference type="ARBA" id="ARBA00023077"/>
    </source>
</evidence>
<evidence type="ECO:0000256" key="7">
    <source>
        <dbReference type="ARBA" id="ARBA00023237"/>
    </source>
</evidence>
<dbReference type="NCBIfam" id="TIGR04056">
    <property type="entry name" value="OMP_RagA_SusC"/>
    <property type="match status" value="1"/>
</dbReference>
<keyword evidence="14" id="KW-1185">Reference proteome</keyword>
<feature type="transmembrane region" description="Helical" evidence="10">
    <location>
        <begin position="31"/>
        <end position="50"/>
    </location>
</feature>
<dbReference type="Gene3D" id="2.40.170.20">
    <property type="entry name" value="TonB-dependent receptor, beta-barrel domain"/>
    <property type="match status" value="1"/>
</dbReference>
<dbReference type="FunFam" id="2.170.130.10:FF:000008">
    <property type="entry name" value="SusC/RagA family TonB-linked outer membrane protein"/>
    <property type="match status" value="1"/>
</dbReference>
<name>A0A6G9AYN5_9BACT</name>
<evidence type="ECO:0000256" key="10">
    <source>
        <dbReference type="SAM" id="Phobius"/>
    </source>
</evidence>
<keyword evidence="2 8" id="KW-0813">Transport</keyword>
<keyword evidence="5 9" id="KW-0798">TonB box</keyword>
<dbReference type="PROSITE" id="PS52016">
    <property type="entry name" value="TONB_DEPENDENT_REC_3"/>
    <property type="match status" value="1"/>
</dbReference>
<dbReference type="EMBL" id="CP050063">
    <property type="protein sequence ID" value="QIP17530.1"/>
    <property type="molecule type" value="Genomic_DNA"/>
</dbReference>
<evidence type="ECO:0000256" key="2">
    <source>
        <dbReference type="ARBA" id="ARBA00022448"/>
    </source>
</evidence>
<keyword evidence="3 8" id="KW-1134">Transmembrane beta strand</keyword>
<dbReference type="Pfam" id="PF07715">
    <property type="entry name" value="Plug"/>
    <property type="match status" value="1"/>
</dbReference>
<dbReference type="AlphaFoldDB" id="A0A6G9AYN5"/>
<dbReference type="GO" id="GO:0009279">
    <property type="term" value="C:cell outer membrane"/>
    <property type="evidence" value="ECO:0007669"/>
    <property type="project" value="UniProtKB-SubCell"/>
</dbReference>
<dbReference type="InterPro" id="IPR012910">
    <property type="entry name" value="Plug_dom"/>
</dbReference>
<dbReference type="Pfam" id="PF13715">
    <property type="entry name" value="CarbopepD_reg_2"/>
    <property type="match status" value="1"/>
</dbReference>
<gene>
    <name evidence="13" type="ORF">G8759_35260</name>
</gene>
<dbReference type="InterPro" id="IPR008969">
    <property type="entry name" value="CarboxyPept-like_regulatory"/>
</dbReference>
<comment type="subcellular location">
    <subcellularLocation>
        <location evidence="1 8">Cell outer membrane</location>
        <topology evidence="1 8">Multi-pass membrane protein</topology>
    </subcellularLocation>
</comment>
<feature type="domain" description="TonB-dependent receptor-like beta-barrel" evidence="11">
    <location>
        <begin position="503"/>
        <end position="808"/>
    </location>
</feature>